<dbReference type="InterPro" id="IPR001547">
    <property type="entry name" value="Glyco_hydro_5"/>
</dbReference>
<dbReference type="RefSeq" id="WP_168884102.1">
    <property type="nucleotide sequence ID" value="NZ_JABAIL010000006.1"/>
</dbReference>
<keyword evidence="8" id="KW-1185">Reference proteome</keyword>
<dbReference type="PANTHER" id="PTHR31451:SF40">
    <property type="entry name" value="GLYCOSIDE HYDROLASE FAMILY 5 DOMAIN-CONTAINING PROTEIN"/>
    <property type="match status" value="1"/>
</dbReference>
<reference evidence="7 8" key="1">
    <citation type="submission" date="2020-04" db="EMBL/GenBank/DDBJ databases">
        <title>Flammeovirga sp. SR4, a novel species isolated from seawater.</title>
        <authorList>
            <person name="Wang X."/>
        </authorList>
    </citation>
    <scope>NUCLEOTIDE SEQUENCE [LARGE SCALE GENOMIC DNA]</scope>
    <source>
        <strain evidence="7 8">SR4</strain>
    </source>
</reference>
<dbReference type="GO" id="GO:0000272">
    <property type="term" value="P:polysaccharide catabolic process"/>
    <property type="evidence" value="ECO:0007669"/>
    <property type="project" value="InterPro"/>
</dbReference>
<dbReference type="AlphaFoldDB" id="A0A7X8XXM9"/>
<evidence type="ECO:0000256" key="4">
    <source>
        <dbReference type="ARBA" id="ARBA00023295"/>
    </source>
</evidence>
<evidence type="ECO:0000313" key="7">
    <source>
        <dbReference type="EMBL" id="NLR93391.1"/>
    </source>
</evidence>
<name>A0A7X8XXM9_9BACT</name>
<evidence type="ECO:0000256" key="5">
    <source>
        <dbReference type="SAM" id="SignalP"/>
    </source>
</evidence>
<dbReference type="GO" id="GO:0016985">
    <property type="term" value="F:mannan endo-1,4-beta-mannosidase activity"/>
    <property type="evidence" value="ECO:0007669"/>
    <property type="project" value="TreeGrafter"/>
</dbReference>
<comment type="catalytic activity">
    <reaction evidence="1">
        <text>Random hydrolysis of (1-&gt;4)-beta-D-mannosidic linkages in mannans, galactomannans and glucomannans.</text>
        <dbReference type="EC" id="3.2.1.78"/>
    </reaction>
</comment>
<dbReference type="PROSITE" id="PS51257">
    <property type="entry name" value="PROKAR_LIPOPROTEIN"/>
    <property type="match status" value="1"/>
</dbReference>
<dbReference type="EC" id="3.2.1.78" evidence="2"/>
<evidence type="ECO:0000259" key="6">
    <source>
        <dbReference type="Pfam" id="PF26410"/>
    </source>
</evidence>
<protein>
    <recommendedName>
        <fullName evidence="2">mannan endo-1,4-beta-mannosidase</fullName>
        <ecNumber evidence="2">3.2.1.78</ecNumber>
    </recommendedName>
</protein>
<dbReference type="SUPFAM" id="SSF51445">
    <property type="entry name" value="(Trans)glycosidases"/>
    <property type="match status" value="1"/>
</dbReference>
<dbReference type="InterPro" id="IPR045053">
    <property type="entry name" value="MAN-like"/>
</dbReference>
<dbReference type="Pfam" id="PF26410">
    <property type="entry name" value="GH5_mannosidase"/>
    <property type="match status" value="1"/>
</dbReference>
<keyword evidence="3 7" id="KW-0378">Hydrolase</keyword>
<dbReference type="EMBL" id="JABAIL010000006">
    <property type="protein sequence ID" value="NLR93391.1"/>
    <property type="molecule type" value="Genomic_DNA"/>
</dbReference>
<gene>
    <name evidence="7" type="ORF">HGP29_19500</name>
</gene>
<evidence type="ECO:0000256" key="3">
    <source>
        <dbReference type="ARBA" id="ARBA00022801"/>
    </source>
</evidence>
<evidence type="ECO:0000256" key="1">
    <source>
        <dbReference type="ARBA" id="ARBA00001678"/>
    </source>
</evidence>
<sequence>MKEIKLLLKYMILLVVVASCSKPTQEQSTSLNNNFVTVQNGAFFLNGNPYYFMGANYWYGMNIGMEKGGDRQRLINELDQMKNMGITNLRILASSEGDENQSFQVHPTMQTAPGEYNEDVFVGLDFLLQEMGKRDMKAVMVLNNFWTWSGGMPQYLQWSGKGAIPYPQISKEWNKFTDYSKQFYSDEKALKMFDDHLRVLINRKNSLTGLAYSEDPTIMSWQLSNEPRGYSEVEAYHKWIKATATLIKELDPNHLVSLGSEGDSPGPDAGISLLKDNVIDEIDYVTIHIWAQNWGWYDPAHPEEKFEETKKKVTTYLTKHIQDAKQLGKPAVLEEFGIARDNDDYSPTATTVWRDKYYQFVFNEVVKHAQENAPIYGMNFWAYSGGGRPAAPKEFWKKGDDFIGDPPHEPQGWYGVYDKDQSTIQVIKEYAKKMNVLSTKVVAENVTQ</sequence>
<dbReference type="InterPro" id="IPR017853">
    <property type="entry name" value="GH"/>
</dbReference>
<accession>A0A7X8XXM9</accession>
<dbReference type="PANTHER" id="PTHR31451">
    <property type="match status" value="1"/>
</dbReference>
<comment type="caution">
    <text evidence="7">The sequence shown here is derived from an EMBL/GenBank/DDBJ whole genome shotgun (WGS) entry which is preliminary data.</text>
</comment>
<evidence type="ECO:0000313" key="8">
    <source>
        <dbReference type="Proteomes" id="UP000585050"/>
    </source>
</evidence>
<proteinExistence type="predicted"/>
<evidence type="ECO:0000256" key="2">
    <source>
        <dbReference type="ARBA" id="ARBA00012706"/>
    </source>
</evidence>
<keyword evidence="5" id="KW-0732">Signal</keyword>
<feature type="chain" id="PRO_5031066550" description="mannan endo-1,4-beta-mannosidase" evidence="5">
    <location>
        <begin position="22"/>
        <end position="448"/>
    </location>
</feature>
<feature type="domain" description="Glycoside hydrolase family 5" evidence="6">
    <location>
        <begin position="34"/>
        <end position="436"/>
    </location>
</feature>
<dbReference type="Proteomes" id="UP000585050">
    <property type="component" value="Unassembled WGS sequence"/>
</dbReference>
<feature type="signal peptide" evidence="5">
    <location>
        <begin position="1"/>
        <end position="21"/>
    </location>
</feature>
<dbReference type="Gene3D" id="3.20.20.80">
    <property type="entry name" value="Glycosidases"/>
    <property type="match status" value="1"/>
</dbReference>
<organism evidence="7 8">
    <name type="scientific">Flammeovirga agarivorans</name>
    <dbReference type="NCBI Taxonomy" id="2726742"/>
    <lineage>
        <taxon>Bacteria</taxon>
        <taxon>Pseudomonadati</taxon>
        <taxon>Bacteroidota</taxon>
        <taxon>Cytophagia</taxon>
        <taxon>Cytophagales</taxon>
        <taxon>Flammeovirgaceae</taxon>
        <taxon>Flammeovirga</taxon>
    </lineage>
</organism>
<keyword evidence="4" id="KW-0326">Glycosidase</keyword>